<dbReference type="EMBL" id="JAPDMQ010000054">
    <property type="protein sequence ID" value="KAK0537801.1"/>
    <property type="molecule type" value="Genomic_DNA"/>
</dbReference>
<evidence type="ECO:0000313" key="4">
    <source>
        <dbReference type="Proteomes" id="UP001176521"/>
    </source>
</evidence>
<organism evidence="3 4">
    <name type="scientific">Tilletia horrida</name>
    <dbReference type="NCBI Taxonomy" id="155126"/>
    <lineage>
        <taxon>Eukaryota</taxon>
        <taxon>Fungi</taxon>
        <taxon>Dikarya</taxon>
        <taxon>Basidiomycota</taxon>
        <taxon>Ustilaginomycotina</taxon>
        <taxon>Exobasidiomycetes</taxon>
        <taxon>Tilletiales</taxon>
        <taxon>Tilletiaceae</taxon>
        <taxon>Tilletia</taxon>
    </lineage>
</organism>
<evidence type="ECO:0000259" key="2">
    <source>
        <dbReference type="Pfam" id="PF14033"/>
    </source>
</evidence>
<proteinExistence type="predicted"/>
<keyword evidence="4" id="KW-1185">Reference proteome</keyword>
<comment type="caution">
    <text evidence="3">The sequence shown here is derived from an EMBL/GenBank/DDBJ whole genome shotgun (WGS) entry which is preliminary data.</text>
</comment>
<dbReference type="Pfam" id="PF14033">
    <property type="entry name" value="DUF4246"/>
    <property type="match status" value="1"/>
</dbReference>
<feature type="domain" description="DUF4246" evidence="2">
    <location>
        <begin position="72"/>
        <end position="521"/>
    </location>
</feature>
<dbReference type="PANTHER" id="PTHR33119">
    <property type="entry name" value="IFI3P"/>
    <property type="match status" value="1"/>
</dbReference>
<dbReference type="PANTHER" id="PTHR33119:SF1">
    <property type="entry name" value="FE2OG DIOXYGENASE DOMAIN-CONTAINING PROTEIN"/>
    <property type="match status" value="1"/>
</dbReference>
<protein>
    <recommendedName>
        <fullName evidence="2">DUF4246 domain-containing protein</fullName>
    </recommendedName>
</protein>
<accession>A0AAN6JND4</accession>
<dbReference type="AlphaFoldDB" id="A0AAN6JND4"/>
<evidence type="ECO:0000313" key="3">
    <source>
        <dbReference type="EMBL" id="KAK0537801.1"/>
    </source>
</evidence>
<evidence type="ECO:0000256" key="1">
    <source>
        <dbReference type="SAM" id="MobiDB-lite"/>
    </source>
</evidence>
<gene>
    <name evidence="3" type="ORF">OC842_001492</name>
</gene>
<dbReference type="InterPro" id="IPR025340">
    <property type="entry name" value="DUF4246"/>
</dbReference>
<dbReference type="InterPro" id="IPR049192">
    <property type="entry name" value="DUF4246_C"/>
</dbReference>
<dbReference type="Proteomes" id="UP001176521">
    <property type="component" value="Unassembled WGS sequence"/>
</dbReference>
<reference evidence="3" key="1">
    <citation type="journal article" date="2023" name="PhytoFront">
        <title>Draft Genome Resources of Seven Strains of Tilletia horrida, Causal Agent of Kernel Smut of Rice.</title>
        <authorList>
            <person name="Khanal S."/>
            <person name="Antony Babu S."/>
            <person name="Zhou X.G."/>
        </authorList>
    </citation>
    <scope>NUCLEOTIDE SEQUENCE</scope>
    <source>
        <strain evidence="3">TX3</strain>
    </source>
</reference>
<feature type="region of interest" description="Disordered" evidence="1">
    <location>
        <begin position="555"/>
        <end position="576"/>
    </location>
</feature>
<sequence length="616" mass="70364">MSATTFPAKLSESHKRPNIWTMADPRTLDELAVLTASVEAREQDNWRTDALSAEGIARLREEATKKHRFSDSMAQYFEDELKYEAGRWHDEARGIESTGVPAVVRSDKAVPEDVLDKLRALSNELENTPKKDWHPESDNTILDVVHPAMYCLVDDQTRVLKEDEEVHFPEDNRDLGRWFSQVAEIYPAKKEQQRDPHTTTASQPLNHTHQWLPADFSVDEDGNVKTLSYVNNLHTDPSKPSGQLYDVVERALEGLLPMFEASLAEFQLPGFRKEFRKGNAESHWLLESWKPPAPAELSVEDLASSAEDRQYLRTDGTAQWDKSANRIEAARKEYWTENREWVRVPVEKFEPQTIEPISLKGRQLQLIVKLATIHLNAEKPEFEGGAWHVEGTFREKICASGNIYFDEENIQDSKIGFRNAIDTAKAKADLPYEQHDFDAIMEFYGFGTDTETSQELGTLSTKRGRSLVHSNGLQHQVPSFKLADATKSGHRKVLAFFLVDPLEKVISTARVPPQQYSWMQQYYTSVFLSMPPRVPNEVRRMILEYTAPAAIVPRKTERTEAESQRKKARLASDKEPRCGMSLEEARAARMTLMRERAVQAVVIEEVNELGFGFFEQ</sequence>
<name>A0AAN6JND4_9BASI</name>